<dbReference type="HOGENOM" id="CLU_045683_0_0_4"/>
<dbReference type="RefSeq" id="WP_025371842.1">
    <property type="nucleotide sequence ID" value="NZ_CP003915.1"/>
</dbReference>
<accession>W0PCM8</accession>
<dbReference type="Gene3D" id="3.40.190.150">
    <property type="entry name" value="Bordetella uptake gene, domain 1"/>
    <property type="match status" value="1"/>
</dbReference>
<dbReference type="STRING" id="1247726.MIM_c11150"/>
<keyword evidence="3" id="KW-0675">Receptor</keyword>
<dbReference type="KEGG" id="amim:MIM_c11150"/>
<dbReference type="eggNOG" id="COG3181">
    <property type="taxonomic scope" value="Bacteria"/>
</dbReference>
<dbReference type="InterPro" id="IPR005064">
    <property type="entry name" value="BUG"/>
</dbReference>
<dbReference type="AlphaFoldDB" id="W0PCM8"/>
<evidence type="ECO:0000313" key="3">
    <source>
        <dbReference type="EMBL" id="AHG63212.1"/>
    </source>
</evidence>
<organism evidence="3 4">
    <name type="scientific">Advenella mimigardefordensis (strain DSM 17166 / LMG 22922 / DPN7)</name>
    <dbReference type="NCBI Taxonomy" id="1247726"/>
    <lineage>
        <taxon>Bacteria</taxon>
        <taxon>Pseudomonadati</taxon>
        <taxon>Pseudomonadota</taxon>
        <taxon>Betaproteobacteria</taxon>
        <taxon>Burkholderiales</taxon>
        <taxon>Alcaligenaceae</taxon>
    </lineage>
</organism>
<dbReference type="PANTHER" id="PTHR42928:SF5">
    <property type="entry name" value="BLR1237 PROTEIN"/>
    <property type="match status" value="1"/>
</dbReference>
<reference evidence="3 4" key="1">
    <citation type="journal article" date="2014" name="Microbiology">
        <title>Unravelling the complete genome sequence of Advenella mimigardefordensis strain DPN7T and novel insights in the catabolism of the xenobiotic polythioester precursor 3,3'-dithiodipropionate.</title>
        <authorList>
            <person name="Wubbeler J.H."/>
            <person name="Hiessl S."/>
            <person name="Schuldes J."/>
            <person name="Thurmer A."/>
            <person name="Daniel R."/>
            <person name="Steinbuchel A."/>
        </authorList>
    </citation>
    <scope>NUCLEOTIDE SEQUENCE [LARGE SCALE GENOMIC DNA]</scope>
    <source>
        <strain evidence="4">DSM 17166 / LMG 22922 / DPN7</strain>
    </source>
</reference>
<sequence>MKKLSNKVTRTTFCALCAVAVLVVSGGTALAASTYPDRPITIVVGYPAGGSVDLNGRIVAESLAKKIGANVVVENLGGAGGTIGAQKVIRARPDGYTLLVGSLNEVVIASLVNPAVKYNGITDLQAIGLIGDQPLVLAASKAGNIKNTDDLVKVATSGKSDSYSYGSSGVGTSLHMAGEMVNAETGARFLHVPYRGVAPLVTDLTSGRLPLGVFALSSALPQIQSGQITAIGVTSAKRSSFAADIPALAENPALKAMDISVWFGLFGPKGMPEDVTKKLQAGLQQVLADPEFQAQYQKTGSNIMRTQPDLAAFFQAEHNKFKKLAETAHIATERP</sequence>
<feature type="signal peptide" evidence="2">
    <location>
        <begin position="1"/>
        <end position="31"/>
    </location>
</feature>
<dbReference type="Pfam" id="PF03401">
    <property type="entry name" value="TctC"/>
    <property type="match status" value="1"/>
</dbReference>
<dbReference type="SUPFAM" id="SSF53850">
    <property type="entry name" value="Periplasmic binding protein-like II"/>
    <property type="match status" value="1"/>
</dbReference>
<dbReference type="PANTHER" id="PTHR42928">
    <property type="entry name" value="TRICARBOXYLATE-BINDING PROTEIN"/>
    <property type="match status" value="1"/>
</dbReference>
<evidence type="ECO:0000256" key="1">
    <source>
        <dbReference type="ARBA" id="ARBA00006987"/>
    </source>
</evidence>
<gene>
    <name evidence="3" type="ORF">MIM_c11150</name>
</gene>
<proteinExistence type="inferred from homology"/>
<dbReference type="PATRIC" id="fig|1247726.3.peg.1224"/>
<evidence type="ECO:0000313" key="4">
    <source>
        <dbReference type="Proteomes" id="UP000019095"/>
    </source>
</evidence>
<dbReference type="EMBL" id="CP003915">
    <property type="protein sequence ID" value="AHG63212.1"/>
    <property type="molecule type" value="Genomic_DNA"/>
</dbReference>
<dbReference type="Gene3D" id="3.40.190.10">
    <property type="entry name" value="Periplasmic binding protein-like II"/>
    <property type="match status" value="1"/>
</dbReference>
<dbReference type="PIRSF" id="PIRSF017082">
    <property type="entry name" value="YflP"/>
    <property type="match status" value="1"/>
</dbReference>
<dbReference type="CDD" id="cd07012">
    <property type="entry name" value="PBP2_Bug_TTT"/>
    <property type="match status" value="1"/>
</dbReference>
<keyword evidence="2" id="KW-0732">Signal</keyword>
<comment type="similarity">
    <text evidence="1">Belongs to the UPF0065 (bug) family.</text>
</comment>
<name>W0PCM8_ADVMD</name>
<dbReference type="OrthoDB" id="8678477at2"/>
<dbReference type="InterPro" id="IPR042100">
    <property type="entry name" value="Bug_dom1"/>
</dbReference>
<feature type="chain" id="PRO_5004793486" evidence="2">
    <location>
        <begin position="32"/>
        <end position="335"/>
    </location>
</feature>
<dbReference type="Proteomes" id="UP000019095">
    <property type="component" value="Chromosome"/>
</dbReference>
<protein>
    <submittedName>
        <fullName evidence="3">Putative Bug-like extracytoplasmic solute binding receptor, TTT family</fullName>
    </submittedName>
</protein>
<evidence type="ECO:0000256" key="2">
    <source>
        <dbReference type="SAM" id="SignalP"/>
    </source>
</evidence>
<keyword evidence="4" id="KW-1185">Reference proteome</keyword>